<feature type="region of interest" description="Disordered" evidence="1">
    <location>
        <begin position="292"/>
        <end position="329"/>
    </location>
</feature>
<comment type="caution">
    <text evidence="2">The sequence shown here is derived from an EMBL/GenBank/DDBJ whole genome shotgun (WGS) entry which is preliminary data.</text>
</comment>
<feature type="compositionally biased region" description="Acidic residues" evidence="1">
    <location>
        <begin position="293"/>
        <end position="308"/>
    </location>
</feature>
<gene>
    <name evidence="2" type="ORF">CYMTET_23223</name>
</gene>
<keyword evidence="3" id="KW-1185">Reference proteome</keyword>
<protein>
    <submittedName>
        <fullName evidence="2">Uncharacterized protein</fullName>
    </submittedName>
</protein>
<evidence type="ECO:0000256" key="1">
    <source>
        <dbReference type="SAM" id="MobiDB-lite"/>
    </source>
</evidence>
<dbReference type="EMBL" id="LGRX02011933">
    <property type="protein sequence ID" value="KAK3268262.1"/>
    <property type="molecule type" value="Genomic_DNA"/>
</dbReference>
<evidence type="ECO:0000313" key="2">
    <source>
        <dbReference type="EMBL" id="KAK3268262.1"/>
    </source>
</evidence>
<name>A0AAE0L1B6_9CHLO</name>
<accession>A0AAE0L1B6</accession>
<organism evidence="2 3">
    <name type="scientific">Cymbomonas tetramitiformis</name>
    <dbReference type="NCBI Taxonomy" id="36881"/>
    <lineage>
        <taxon>Eukaryota</taxon>
        <taxon>Viridiplantae</taxon>
        <taxon>Chlorophyta</taxon>
        <taxon>Pyramimonadophyceae</taxon>
        <taxon>Pyramimonadales</taxon>
        <taxon>Pyramimonadaceae</taxon>
        <taxon>Cymbomonas</taxon>
    </lineage>
</organism>
<dbReference type="Proteomes" id="UP001190700">
    <property type="component" value="Unassembled WGS sequence"/>
</dbReference>
<sequence length="611" mass="66039">MAYLDDGHLLGPPVEAAAACGTCVEEAVAIGLHIQPAKSAAYSPEGDPGCFAEEMPGAHAELNFINVLGVPVWKAEAEDAEALRDLVPGGGLASHSHEFATLPHGMRLTEATRAAMQKVAEAMGEINEARGAEKHLPPQSRLPWLHSMTFDNIGPAFLRGIPYCPALELSSAGYRVAVRHVLHAEQPLLGRVGDARIAGGTSLTPPRHCPDVTVLDAEGPGQHVIFDVGQWRMRTLGAAARNVEESKVATCGNVRPHELVPFGVEVYGGLGPAAVAFLKKTQRWFGGRRDMAEDGAEGEEGGEEEDEGAGLGKPAEQSGASPEQARALAEEGATVLLETSRRVLLEGAVEGAKFYGEGVRPQRSGGEGDVLLWMGEPQDEEKAETNDLALVVLQQSSQISEQASQISERLGVVKALAARDAQRQHQHAAVSSVQPKSSVDTWVFCYWEYSAIGNVTHTSKPMCMDAVESIFLALVMVCLHCSYLFIKSMFIGEQLPSPDVLEEDVCSHYDNILSQQSSAVDNGAGIVDDRRKQQELKRKQLGKKVVRPVTGVDAIPKSALSPTWQEGGPTCHRRGRDSKECFITNEAKREEYLKRRPEVRDSLMKKVKDCL</sequence>
<evidence type="ECO:0000313" key="3">
    <source>
        <dbReference type="Proteomes" id="UP001190700"/>
    </source>
</evidence>
<proteinExistence type="predicted"/>
<dbReference type="AlphaFoldDB" id="A0AAE0L1B6"/>
<reference evidence="2 3" key="1">
    <citation type="journal article" date="2015" name="Genome Biol. Evol.">
        <title>Comparative Genomics of a Bacterivorous Green Alga Reveals Evolutionary Causalities and Consequences of Phago-Mixotrophic Mode of Nutrition.</title>
        <authorList>
            <person name="Burns J.A."/>
            <person name="Paasch A."/>
            <person name="Narechania A."/>
            <person name="Kim E."/>
        </authorList>
    </citation>
    <scope>NUCLEOTIDE SEQUENCE [LARGE SCALE GENOMIC DNA]</scope>
    <source>
        <strain evidence="2 3">PLY_AMNH</strain>
    </source>
</reference>